<dbReference type="OrthoDB" id="9805228at2"/>
<reference evidence="3 4" key="1">
    <citation type="submission" date="2019-03" db="EMBL/GenBank/DDBJ databases">
        <title>Draft Genome Sequence of Massilia arenosa sp. nov., a Novel Massilia Species Isolated from a Sandy-loam Maize Soil.</title>
        <authorList>
            <person name="Raths R."/>
            <person name="Peta V."/>
            <person name="Bucking H."/>
        </authorList>
    </citation>
    <scope>NUCLEOTIDE SEQUENCE [LARGE SCALE GENOMIC DNA]</scope>
    <source>
        <strain evidence="3 4">MC02</strain>
    </source>
</reference>
<evidence type="ECO:0000256" key="1">
    <source>
        <dbReference type="ARBA" id="ARBA00006817"/>
    </source>
</evidence>
<gene>
    <name evidence="3" type="ORF">E4L96_07695</name>
</gene>
<dbReference type="Pfam" id="PF08327">
    <property type="entry name" value="AHSA1"/>
    <property type="match status" value="1"/>
</dbReference>
<sequence>MANADTAFILRRTFDAPRELVFKMLTEAEHLAHWWGPKGCTIAIKRHEGQPGGIFHYRMDFGGAPVDGMWGRFDYEEIAPPRRVVFINGFADEEGARTRGTMLPVWPLEVRNTVTLEEQGGRTELTLHAEPIDASPAEVAAFVAMHASMAQGYGGSFDVLDAYLAKLPSKG</sequence>
<comment type="caution">
    <text evidence="3">The sequence shown here is derived from an EMBL/GenBank/DDBJ whole genome shotgun (WGS) entry which is preliminary data.</text>
</comment>
<keyword evidence="4" id="KW-1185">Reference proteome</keyword>
<dbReference type="Gene3D" id="3.30.530.20">
    <property type="match status" value="1"/>
</dbReference>
<comment type="similarity">
    <text evidence="1">Belongs to the AHA1 family.</text>
</comment>
<dbReference type="InterPro" id="IPR023393">
    <property type="entry name" value="START-like_dom_sf"/>
</dbReference>
<dbReference type="Proteomes" id="UP000298438">
    <property type="component" value="Unassembled WGS sequence"/>
</dbReference>
<dbReference type="InterPro" id="IPR013538">
    <property type="entry name" value="ASHA1/2-like_C"/>
</dbReference>
<evidence type="ECO:0000313" key="4">
    <source>
        <dbReference type="Proteomes" id="UP000298438"/>
    </source>
</evidence>
<evidence type="ECO:0000313" key="3">
    <source>
        <dbReference type="EMBL" id="TFW22407.1"/>
    </source>
</evidence>
<proteinExistence type="inferred from homology"/>
<evidence type="ECO:0000259" key="2">
    <source>
        <dbReference type="Pfam" id="PF08327"/>
    </source>
</evidence>
<dbReference type="AlphaFoldDB" id="A0A4Y9SG97"/>
<dbReference type="RefSeq" id="WP_135206632.1">
    <property type="nucleotide sequence ID" value="NZ_SPVF01000106.1"/>
</dbReference>
<feature type="domain" description="Activator of Hsp90 ATPase homologue 1/2-like C-terminal" evidence="2">
    <location>
        <begin position="15"/>
        <end position="164"/>
    </location>
</feature>
<organism evidence="3 4">
    <name type="scientific">Zemynaea arenosa</name>
    <dbReference type="NCBI Taxonomy" id="2561931"/>
    <lineage>
        <taxon>Bacteria</taxon>
        <taxon>Pseudomonadati</taxon>
        <taxon>Pseudomonadota</taxon>
        <taxon>Betaproteobacteria</taxon>
        <taxon>Burkholderiales</taxon>
        <taxon>Oxalobacteraceae</taxon>
        <taxon>Telluria group</taxon>
        <taxon>Zemynaea</taxon>
    </lineage>
</organism>
<dbReference type="CDD" id="cd07814">
    <property type="entry name" value="SRPBCC_CalC_Aha1-like"/>
    <property type="match status" value="1"/>
</dbReference>
<name>A0A4Y9SG97_9BURK</name>
<protein>
    <submittedName>
        <fullName evidence="3">SRPBCC domain-containing protein</fullName>
    </submittedName>
</protein>
<accession>A0A4Y9SG97</accession>
<dbReference type="SUPFAM" id="SSF55961">
    <property type="entry name" value="Bet v1-like"/>
    <property type="match status" value="1"/>
</dbReference>
<dbReference type="EMBL" id="SPVF01000106">
    <property type="protein sequence ID" value="TFW22407.1"/>
    <property type="molecule type" value="Genomic_DNA"/>
</dbReference>